<gene>
    <name evidence="7" type="ORF">HK439_01985</name>
</gene>
<dbReference type="InterPro" id="IPR002912">
    <property type="entry name" value="ACT_dom"/>
</dbReference>
<dbReference type="PANTHER" id="PTHR48078:SF6">
    <property type="entry name" value="L-THREONINE DEHYDRATASE CATABOLIC TDCB"/>
    <property type="match status" value="1"/>
</dbReference>
<dbReference type="Gene3D" id="3.40.50.1100">
    <property type="match status" value="2"/>
</dbReference>
<dbReference type="AlphaFoldDB" id="A0A926S373"/>
<sequence length="421" mass="44483">MTAAPSGPGAVPDPGEVTLAGIRKAAGLIKGAVLETPCLPAPTLSALTGAEVFVKYENMQVTGSFKERGAIVKLSSLSADERSRGVIAMSAGNHAQGVACHAQRLGIPATIVMPESTPFVKIAATKSYNAEVVLAGETVHEAWEEADRIASKRGLAWVHPYDDPRVIEGQGTIALEMLEAYPDLETLVVPIGGGGLISGNGTAAKAIRPEIEVIGVETVLYPGMWGDFYGKDVRCEGATIAEGIAVRDVGKLTRQIVRKVVDDIILAKESTIERAINAYLTRLRTIAEGAGAAGLAALMTEPERFAGKKVGLILCGGNIDPRLLSSIVIRELTRDGRLVSIRIDTPDRPGVLGEIATIIGTLKGNVVDVAHHHLFLDVPAKGATLDVTFEAFDADHGEAIVAALRERGYRVRHVDVAESME</sequence>
<dbReference type="GO" id="GO:0009097">
    <property type="term" value="P:isoleucine biosynthetic process"/>
    <property type="evidence" value="ECO:0007669"/>
    <property type="project" value="TreeGrafter"/>
</dbReference>
<comment type="caution">
    <text evidence="7">The sequence shown here is derived from an EMBL/GenBank/DDBJ whole genome shotgun (WGS) entry which is preliminary data.</text>
</comment>
<dbReference type="NCBIfam" id="NF005600">
    <property type="entry name" value="PRK07334.1"/>
    <property type="match status" value="1"/>
</dbReference>
<dbReference type="GO" id="GO:0004794">
    <property type="term" value="F:threonine deaminase activity"/>
    <property type="evidence" value="ECO:0007669"/>
    <property type="project" value="UniProtKB-EC"/>
</dbReference>
<evidence type="ECO:0000313" key="8">
    <source>
        <dbReference type="Proteomes" id="UP000598467"/>
    </source>
</evidence>
<dbReference type="InterPro" id="IPR044561">
    <property type="entry name" value="ACT_ThrD-II-like"/>
</dbReference>
<dbReference type="EC" id="4.3.1.19" evidence="7"/>
<dbReference type="PANTHER" id="PTHR48078">
    <property type="entry name" value="THREONINE DEHYDRATASE, MITOCHONDRIAL-RELATED"/>
    <property type="match status" value="1"/>
</dbReference>
<dbReference type="InterPro" id="IPR036052">
    <property type="entry name" value="TrpB-like_PALP_sf"/>
</dbReference>
<dbReference type="InterPro" id="IPR005789">
    <property type="entry name" value="Thr_deHydtase_catblc"/>
</dbReference>
<dbReference type="GO" id="GO:0006565">
    <property type="term" value="P:L-serine catabolic process"/>
    <property type="evidence" value="ECO:0007669"/>
    <property type="project" value="TreeGrafter"/>
</dbReference>
<keyword evidence="3" id="KW-0663">Pyridoxal phosphate</keyword>
<dbReference type="CDD" id="cd04886">
    <property type="entry name" value="ACT_ThrD-II-like"/>
    <property type="match status" value="1"/>
</dbReference>
<dbReference type="PROSITE" id="PS51671">
    <property type="entry name" value="ACT"/>
    <property type="match status" value="1"/>
</dbReference>
<dbReference type="Pfam" id="PF00291">
    <property type="entry name" value="PALP"/>
    <property type="match status" value="1"/>
</dbReference>
<accession>A0A926S373</accession>
<dbReference type="NCBIfam" id="TIGR01127">
    <property type="entry name" value="ilvA_1Cterm"/>
    <property type="match status" value="1"/>
</dbReference>
<dbReference type="EMBL" id="JABFCZ010000002">
    <property type="protein sequence ID" value="MBD1545018.1"/>
    <property type="molecule type" value="Genomic_DNA"/>
</dbReference>
<evidence type="ECO:0000256" key="1">
    <source>
        <dbReference type="ARBA" id="ARBA00001933"/>
    </source>
</evidence>
<dbReference type="GO" id="GO:0006567">
    <property type="term" value="P:L-threonine catabolic process"/>
    <property type="evidence" value="ECO:0007669"/>
    <property type="project" value="InterPro"/>
</dbReference>
<reference evidence="7" key="1">
    <citation type="submission" date="2020-05" db="EMBL/GenBank/DDBJ databases">
        <title>Identification of trans-AT polyketide cluster in two marine bacteria, producers of a novel glutaramide-containing polyketide sesbanimide D and analogs.</title>
        <authorList>
            <person name="Kacar D."/>
            <person name="Rodriguez P."/>
            <person name="Canedo L."/>
            <person name="Gonzalez E."/>
            <person name="Galan B."/>
            <person name="De La Calle F."/>
            <person name="Garcia J.L."/>
        </authorList>
    </citation>
    <scope>NUCLEOTIDE SEQUENCE</scope>
    <source>
        <strain evidence="7">PHM038</strain>
    </source>
</reference>
<dbReference type="Proteomes" id="UP000598467">
    <property type="component" value="Unassembled WGS sequence"/>
</dbReference>
<organism evidence="7 8">
    <name type="scientific">Roseibium aggregatum</name>
    <dbReference type="NCBI Taxonomy" id="187304"/>
    <lineage>
        <taxon>Bacteria</taxon>
        <taxon>Pseudomonadati</taxon>
        <taxon>Pseudomonadota</taxon>
        <taxon>Alphaproteobacteria</taxon>
        <taxon>Hyphomicrobiales</taxon>
        <taxon>Stappiaceae</taxon>
        <taxon>Roseibium</taxon>
    </lineage>
</organism>
<dbReference type="FunFam" id="3.40.50.1100:FF:000005">
    <property type="entry name" value="Threonine dehydratase catabolic"/>
    <property type="match status" value="1"/>
</dbReference>
<comment type="catalytic activity">
    <reaction evidence="5">
        <text>L-serine = pyruvate + NH4(+)</text>
        <dbReference type="Rhea" id="RHEA:19169"/>
        <dbReference type="ChEBI" id="CHEBI:15361"/>
        <dbReference type="ChEBI" id="CHEBI:28938"/>
        <dbReference type="ChEBI" id="CHEBI:33384"/>
        <dbReference type="EC" id="4.3.1.17"/>
    </reaction>
</comment>
<dbReference type="InterPro" id="IPR045865">
    <property type="entry name" value="ACT-like_dom_sf"/>
</dbReference>
<name>A0A926S373_9HYPH</name>
<dbReference type="SUPFAM" id="SSF53686">
    <property type="entry name" value="Tryptophan synthase beta subunit-like PLP-dependent enzymes"/>
    <property type="match status" value="1"/>
</dbReference>
<evidence type="ECO:0000256" key="4">
    <source>
        <dbReference type="ARBA" id="ARBA00023239"/>
    </source>
</evidence>
<dbReference type="GO" id="GO:0003941">
    <property type="term" value="F:L-serine ammonia-lyase activity"/>
    <property type="evidence" value="ECO:0007669"/>
    <property type="project" value="UniProtKB-EC"/>
</dbReference>
<keyword evidence="4 7" id="KW-0456">Lyase</keyword>
<feature type="domain" description="ACT" evidence="6">
    <location>
        <begin position="340"/>
        <end position="419"/>
    </location>
</feature>
<comment type="similarity">
    <text evidence="2">Belongs to the serine/threonine dehydratase family.</text>
</comment>
<dbReference type="Gene3D" id="3.30.70.260">
    <property type="match status" value="1"/>
</dbReference>
<protein>
    <submittedName>
        <fullName evidence="7">Threonine ammonia-lyase</fullName>
        <ecNumber evidence="7">4.3.1.19</ecNumber>
    </submittedName>
</protein>
<evidence type="ECO:0000259" key="6">
    <source>
        <dbReference type="PROSITE" id="PS51671"/>
    </source>
</evidence>
<dbReference type="InterPro" id="IPR001926">
    <property type="entry name" value="TrpB-like_PALP"/>
</dbReference>
<evidence type="ECO:0000256" key="3">
    <source>
        <dbReference type="ARBA" id="ARBA00022898"/>
    </source>
</evidence>
<evidence type="ECO:0000256" key="2">
    <source>
        <dbReference type="ARBA" id="ARBA00010869"/>
    </source>
</evidence>
<dbReference type="CDD" id="cd01562">
    <property type="entry name" value="Thr-dehyd"/>
    <property type="match status" value="1"/>
</dbReference>
<dbReference type="SUPFAM" id="SSF55021">
    <property type="entry name" value="ACT-like"/>
    <property type="match status" value="1"/>
</dbReference>
<proteinExistence type="inferred from homology"/>
<comment type="cofactor">
    <cofactor evidence="1">
        <name>pyridoxal 5'-phosphate</name>
        <dbReference type="ChEBI" id="CHEBI:597326"/>
    </cofactor>
</comment>
<dbReference type="InterPro" id="IPR050147">
    <property type="entry name" value="Ser/Thr_Dehydratase"/>
</dbReference>
<evidence type="ECO:0000313" key="7">
    <source>
        <dbReference type="EMBL" id="MBD1545018.1"/>
    </source>
</evidence>
<evidence type="ECO:0000256" key="5">
    <source>
        <dbReference type="ARBA" id="ARBA00049406"/>
    </source>
</evidence>
<dbReference type="RefSeq" id="WP_190289681.1">
    <property type="nucleotide sequence ID" value="NZ_JABFCZ010000002.1"/>
</dbReference>